<name>A0A2K8NX45_9MOLU</name>
<evidence type="ECO:0000313" key="1">
    <source>
        <dbReference type="EMBL" id="ATZ18389.1"/>
    </source>
</evidence>
<dbReference type="EMBL" id="CP024965">
    <property type="protein sequence ID" value="ATZ18389.1"/>
    <property type="molecule type" value="Genomic_DNA"/>
</dbReference>
<accession>A0A2K8NX45</accession>
<dbReference type="SUPFAM" id="SSF52540">
    <property type="entry name" value="P-loop containing nucleoside triphosphate hydrolases"/>
    <property type="match status" value="1"/>
</dbReference>
<evidence type="ECO:0000313" key="2">
    <source>
        <dbReference type="Proteomes" id="UP000232230"/>
    </source>
</evidence>
<dbReference type="Gene3D" id="3.40.50.300">
    <property type="entry name" value="P-loop containing nucleotide triphosphate hydrolases"/>
    <property type="match status" value="1"/>
</dbReference>
<gene>
    <name evidence="1" type="ORF">ESOMN_v1c00030</name>
</gene>
<dbReference type="InterPro" id="IPR027417">
    <property type="entry name" value="P-loop_NTPase"/>
</dbReference>
<reference evidence="1 2" key="1">
    <citation type="submission" date="2017-11" db="EMBL/GenBank/DDBJ databases">
        <title>Genome sequence of Entomoplasma somnilux PYAN-1 (ATCC 49194).</title>
        <authorList>
            <person name="Lo W.-S."/>
            <person name="Gasparich G.E."/>
            <person name="Kuo C.-H."/>
        </authorList>
    </citation>
    <scope>NUCLEOTIDE SEQUENCE [LARGE SCALE GENOMIC DNA]</scope>
    <source>
        <strain evidence="1 2">PYAN-1</strain>
    </source>
</reference>
<sequence>MEIKKIYFLSGLSECGKSCAGEIAKFNGIFRLKIIYFEKMIIQNKGMSMNSESKEKSLNMFYKNTEEAFKEFRDYIYQFMLINKCDAISLESLYRSELAKSFIGDERFKTEVIYIEVDLEKRAEREFLKESKNNPKLTFDDIKKQIEQKDKFKINNGVLKVKDVSTKIVNNNGTLKQFKEKILKIYNDK</sequence>
<dbReference type="AlphaFoldDB" id="A0A2K8NX45"/>
<evidence type="ECO:0008006" key="3">
    <source>
        <dbReference type="Google" id="ProtNLM"/>
    </source>
</evidence>
<protein>
    <recommendedName>
        <fullName evidence="3">Dephospho-CoA kinase</fullName>
    </recommendedName>
</protein>
<dbReference type="Proteomes" id="UP000232230">
    <property type="component" value="Chromosome"/>
</dbReference>
<organism evidence="1 2">
    <name type="scientific">Williamsoniiplasma somnilux</name>
    <dbReference type="NCBI Taxonomy" id="215578"/>
    <lineage>
        <taxon>Bacteria</taxon>
        <taxon>Bacillati</taxon>
        <taxon>Mycoplasmatota</taxon>
        <taxon>Mollicutes</taxon>
        <taxon>Entomoplasmatales</taxon>
        <taxon>Williamsoniiplasma</taxon>
    </lineage>
</organism>
<dbReference type="RefSeq" id="WP_024863627.1">
    <property type="nucleotide sequence ID" value="NZ_CP024965.1"/>
</dbReference>
<proteinExistence type="predicted"/>
<keyword evidence="2" id="KW-1185">Reference proteome</keyword>
<dbReference type="KEGG" id="esx:ESOMN_v1c00030"/>